<evidence type="ECO:0000313" key="5">
    <source>
        <dbReference type="Proteomes" id="UP000645828"/>
    </source>
</evidence>
<feature type="compositionally biased region" description="Low complexity" evidence="2">
    <location>
        <begin position="673"/>
        <end position="701"/>
    </location>
</feature>
<reference evidence="4" key="1">
    <citation type="submission" date="2020-12" db="EMBL/GenBank/DDBJ databases">
        <authorList>
            <consortium name="Molecular Ecology Group"/>
        </authorList>
    </citation>
    <scope>NUCLEOTIDE SEQUENCE</scope>
    <source>
        <strain evidence="4">TBG_1078</strain>
    </source>
</reference>
<dbReference type="Pfam" id="PF12090">
    <property type="entry name" value="Spt20_SEP"/>
    <property type="match status" value="1"/>
</dbReference>
<protein>
    <submittedName>
        <fullName evidence="4">(raccoon dog) hypothetical protein</fullName>
    </submittedName>
</protein>
<dbReference type="Proteomes" id="UP000645828">
    <property type="component" value="Unassembled WGS sequence"/>
</dbReference>
<evidence type="ECO:0000256" key="1">
    <source>
        <dbReference type="ARBA" id="ARBA00009112"/>
    </source>
</evidence>
<dbReference type="GO" id="GO:0006357">
    <property type="term" value="P:regulation of transcription by RNA polymerase II"/>
    <property type="evidence" value="ECO:0007669"/>
    <property type="project" value="TreeGrafter"/>
</dbReference>
<feature type="region of interest" description="Disordered" evidence="2">
    <location>
        <begin position="420"/>
        <end position="449"/>
    </location>
</feature>
<feature type="region of interest" description="Disordered" evidence="2">
    <location>
        <begin position="662"/>
        <end position="701"/>
    </location>
</feature>
<feature type="compositionally biased region" description="Polar residues" evidence="2">
    <location>
        <begin position="593"/>
        <end position="614"/>
    </location>
</feature>
<accession>A0A811YYX1</accession>
<feature type="region of interest" description="Disordered" evidence="2">
    <location>
        <begin position="724"/>
        <end position="750"/>
    </location>
</feature>
<dbReference type="PANTHER" id="PTHR13526">
    <property type="entry name" value="TRANSCRIPTION FACTOR SPT20 HOMOLOG"/>
    <property type="match status" value="1"/>
</dbReference>
<proteinExistence type="inferred from homology"/>
<feature type="region of interest" description="Disordered" evidence="2">
    <location>
        <begin position="559"/>
        <end position="618"/>
    </location>
</feature>
<dbReference type="PANTHER" id="PTHR13526:SF16">
    <property type="entry name" value="SPT20-LIKE SEP DOMAIN-CONTAINING PROTEIN"/>
    <property type="match status" value="1"/>
</dbReference>
<feature type="region of interest" description="Disordered" evidence="2">
    <location>
        <begin position="461"/>
        <end position="480"/>
    </location>
</feature>
<organism evidence="4 5">
    <name type="scientific">Nyctereutes procyonoides</name>
    <name type="common">Raccoon dog</name>
    <name type="synonym">Canis procyonoides</name>
    <dbReference type="NCBI Taxonomy" id="34880"/>
    <lineage>
        <taxon>Eukaryota</taxon>
        <taxon>Metazoa</taxon>
        <taxon>Chordata</taxon>
        <taxon>Craniata</taxon>
        <taxon>Vertebrata</taxon>
        <taxon>Euteleostomi</taxon>
        <taxon>Mammalia</taxon>
        <taxon>Eutheria</taxon>
        <taxon>Laurasiatheria</taxon>
        <taxon>Carnivora</taxon>
        <taxon>Caniformia</taxon>
        <taxon>Canidae</taxon>
        <taxon>Nyctereutes</taxon>
    </lineage>
</organism>
<evidence type="ECO:0000259" key="3">
    <source>
        <dbReference type="Pfam" id="PF12090"/>
    </source>
</evidence>
<dbReference type="InterPro" id="IPR046468">
    <property type="entry name" value="Spt20-like_SEP"/>
</dbReference>
<feature type="compositionally biased region" description="Polar residues" evidence="2">
    <location>
        <begin position="559"/>
        <end position="582"/>
    </location>
</feature>
<evidence type="ECO:0000313" key="4">
    <source>
        <dbReference type="EMBL" id="CAD7681895.1"/>
    </source>
</evidence>
<comment type="similarity">
    <text evidence="1">Belongs to the SPT20 family.</text>
</comment>
<dbReference type="GO" id="GO:0003712">
    <property type="term" value="F:transcription coregulator activity"/>
    <property type="evidence" value="ECO:0007669"/>
    <property type="project" value="InterPro"/>
</dbReference>
<keyword evidence="5" id="KW-1185">Reference proteome</keyword>
<evidence type="ECO:0000256" key="2">
    <source>
        <dbReference type="SAM" id="MobiDB-lite"/>
    </source>
</evidence>
<dbReference type="EMBL" id="CAJHUB010000754">
    <property type="protein sequence ID" value="CAD7681895.1"/>
    <property type="molecule type" value="Genomic_DNA"/>
</dbReference>
<name>A0A811YYX1_NYCPR</name>
<feature type="compositionally biased region" description="Polar residues" evidence="2">
    <location>
        <begin position="465"/>
        <end position="480"/>
    </location>
</feature>
<feature type="compositionally biased region" description="Low complexity" evidence="2">
    <location>
        <begin position="426"/>
        <end position="437"/>
    </location>
</feature>
<sequence length="809" mass="87211">MNTMQDAVERALDRADYVIASAQQRPPKRKCSSSGAATLFEKLYDIYVEECGKEPEAMEELRSNTNLLEKLVRRESLACLVVNLHPGGEGYSLMLEGKQGSCSETIRLPYEEGELLEYLDAEELPPALVHLLEQAQVNIFHCGCVIAQVRDYRQCSHAEPAGYQTRHVLLRPTMQTLACDVQSITSDGQQWTEEEKLLLESQLILATAEPLCLDPSISVACAANRLLYNKQKMNTRPMKRSFKRYSAPSLTRQQELSQCPPPPELGLWASCKKSKESKTSENSDFIISKAGYSVDTWKQRPCDLAVPSEVDVQKYVKWEKCVKYDDSKSTVLPAHEVKDDSVFGYEGGDESQTTKATFMKSFNDPLISGKRKRRKVRNERSMSPPHPSTDDRSNNVLSGSKSDTEVVIIQSEVLVHQKAQCPVTTSSYSSSGSASPSRLPPEKETEQPKILSVQSSVLGKGVRHPSTTIKLPSSSGKNLSGDSFTPLQGSSFLKSPSPVLASKLPGLSQISSLEVNPVSIFPVAILSTASSPQRTRATEDIGNSQDVIPVITLPVATMSATSSSQRTLTPEVTASSQKSSTEVIPDSTRPPATLSSTSSSQRPLAMQGTASSQKPSKELIRVTVLPPGTLSTTSLSEGNLVPEVMASSQKSSTEVIRVIQALGSGSGPGQGSTSGTTAPSGTKPSSLPSGAQPPQAPSQLPESSLLLNTQQQPQRQWLYQLIPQQPQQPTTSSQQPTTSCSSGQRAASSAQQDIVLNLPGAGSFLQPQAAKTSEQSHPGQTVQLSLILQGPVAVATAVTQTAQLHPLSE</sequence>
<feature type="domain" description="Spt20-like SEP" evidence="3">
    <location>
        <begin position="79"/>
        <end position="222"/>
    </location>
</feature>
<dbReference type="GO" id="GO:0000124">
    <property type="term" value="C:SAGA complex"/>
    <property type="evidence" value="ECO:0007669"/>
    <property type="project" value="InterPro"/>
</dbReference>
<feature type="region of interest" description="Disordered" evidence="2">
    <location>
        <begin position="343"/>
        <end position="398"/>
    </location>
</feature>
<comment type="caution">
    <text evidence="4">The sequence shown here is derived from an EMBL/GenBank/DDBJ whole genome shotgun (WGS) entry which is preliminary data.</text>
</comment>
<gene>
    <name evidence="4" type="ORF">NYPRO_LOCUS14687</name>
</gene>
<dbReference type="InterPro" id="IPR021950">
    <property type="entry name" value="Spt20"/>
</dbReference>
<dbReference type="AlphaFoldDB" id="A0A811YYX1"/>